<dbReference type="PROSITE" id="PS50850">
    <property type="entry name" value="MFS"/>
    <property type="match status" value="1"/>
</dbReference>
<keyword evidence="10" id="KW-1185">Reference proteome</keyword>
<evidence type="ECO:0000256" key="2">
    <source>
        <dbReference type="ARBA" id="ARBA00022448"/>
    </source>
</evidence>
<dbReference type="AlphaFoldDB" id="A0A807LD61"/>
<evidence type="ECO:0000256" key="4">
    <source>
        <dbReference type="ARBA" id="ARBA00022692"/>
    </source>
</evidence>
<evidence type="ECO:0000256" key="3">
    <source>
        <dbReference type="ARBA" id="ARBA00022475"/>
    </source>
</evidence>
<comment type="subcellular location">
    <subcellularLocation>
        <location evidence="1">Membrane</location>
        <topology evidence="1">Multi-pass membrane protein</topology>
    </subcellularLocation>
</comment>
<proteinExistence type="predicted"/>
<protein>
    <submittedName>
        <fullName evidence="9">MFS transporter</fullName>
    </submittedName>
</protein>
<evidence type="ECO:0000256" key="1">
    <source>
        <dbReference type="ARBA" id="ARBA00004141"/>
    </source>
</evidence>
<gene>
    <name evidence="9" type="ORF">BWI95_05490</name>
</gene>
<dbReference type="SUPFAM" id="SSF103473">
    <property type="entry name" value="MFS general substrate transporter"/>
    <property type="match status" value="1"/>
</dbReference>
<keyword evidence="2" id="KW-0813">Transport</keyword>
<dbReference type="RefSeq" id="WP_076769133.1">
    <property type="nucleotide sequence ID" value="NZ_CP019445.1"/>
</dbReference>
<evidence type="ECO:0000256" key="5">
    <source>
        <dbReference type="ARBA" id="ARBA00022989"/>
    </source>
</evidence>
<accession>A0A807LD61</accession>
<feature type="transmembrane region" description="Helical" evidence="7">
    <location>
        <begin position="341"/>
        <end position="360"/>
    </location>
</feature>
<dbReference type="EMBL" id="CP019445">
    <property type="protein sequence ID" value="APZ04546.1"/>
    <property type="molecule type" value="Genomic_DNA"/>
</dbReference>
<feature type="transmembrane region" description="Helical" evidence="7">
    <location>
        <begin position="42"/>
        <end position="64"/>
    </location>
</feature>
<dbReference type="Gene3D" id="1.20.1250.20">
    <property type="entry name" value="MFS general substrate transporter like domains"/>
    <property type="match status" value="1"/>
</dbReference>
<feature type="transmembrane region" description="Helical" evidence="7">
    <location>
        <begin position="7"/>
        <end position="30"/>
    </location>
</feature>
<dbReference type="InterPro" id="IPR011701">
    <property type="entry name" value="MFS"/>
</dbReference>
<keyword evidence="5 7" id="KW-1133">Transmembrane helix</keyword>
<organism evidence="9 10">
    <name type="scientific">Kosakonia cowanii JCM 10956 = DSM 18146</name>
    <dbReference type="NCBI Taxonomy" id="1300165"/>
    <lineage>
        <taxon>Bacteria</taxon>
        <taxon>Pseudomonadati</taxon>
        <taxon>Pseudomonadota</taxon>
        <taxon>Gammaproteobacteria</taxon>
        <taxon>Enterobacterales</taxon>
        <taxon>Enterobacteriaceae</taxon>
        <taxon>Kosakonia</taxon>
    </lineage>
</organism>
<keyword evidence="4 7" id="KW-0812">Transmembrane</keyword>
<feature type="transmembrane region" description="Helical" evidence="7">
    <location>
        <begin position="294"/>
        <end position="321"/>
    </location>
</feature>
<evidence type="ECO:0000313" key="10">
    <source>
        <dbReference type="Proteomes" id="UP000187148"/>
    </source>
</evidence>
<feature type="transmembrane region" description="Helical" evidence="7">
    <location>
        <begin position="269"/>
        <end position="288"/>
    </location>
</feature>
<evidence type="ECO:0000256" key="7">
    <source>
        <dbReference type="SAM" id="Phobius"/>
    </source>
</evidence>
<feature type="transmembrane region" description="Helical" evidence="7">
    <location>
        <begin position="235"/>
        <end position="257"/>
    </location>
</feature>
<feature type="domain" description="Major facilitator superfamily (MFS) profile" evidence="8">
    <location>
        <begin position="7"/>
        <end position="393"/>
    </location>
</feature>
<evidence type="ECO:0000256" key="6">
    <source>
        <dbReference type="ARBA" id="ARBA00023136"/>
    </source>
</evidence>
<name>A0A807LD61_9ENTR</name>
<feature type="transmembrane region" description="Helical" evidence="7">
    <location>
        <begin position="73"/>
        <end position="92"/>
    </location>
</feature>
<dbReference type="InterPro" id="IPR036259">
    <property type="entry name" value="MFS_trans_sf"/>
</dbReference>
<dbReference type="GO" id="GO:0022857">
    <property type="term" value="F:transmembrane transporter activity"/>
    <property type="evidence" value="ECO:0007669"/>
    <property type="project" value="InterPro"/>
</dbReference>
<dbReference type="PANTHER" id="PTHR42718:SF9">
    <property type="entry name" value="MAJOR FACILITATOR SUPERFAMILY MULTIDRUG TRANSPORTER MFSC"/>
    <property type="match status" value="1"/>
</dbReference>
<evidence type="ECO:0000259" key="8">
    <source>
        <dbReference type="PROSITE" id="PS50850"/>
    </source>
</evidence>
<keyword evidence="3" id="KW-1003">Cell membrane</keyword>
<feature type="transmembrane region" description="Helical" evidence="7">
    <location>
        <begin position="202"/>
        <end position="229"/>
    </location>
</feature>
<feature type="transmembrane region" description="Helical" evidence="7">
    <location>
        <begin position="366"/>
        <end position="388"/>
    </location>
</feature>
<feature type="transmembrane region" description="Helical" evidence="7">
    <location>
        <begin position="98"/>
        <end position="119"/>
    </location>
</feature>
<dbReference type="Pfam" id="PF07690">
    <property type="entry name" value="MFS_1"/>
    <property type="match status" value="1"/>
</dbReference>
<keyword evidence="6 7" id="KW-0472">Membrane</keyword>
<feature type="transmembrane region" description="Helical" evidence="7">
    <location>
        <begin position="159"/>
        <end position="181"/>
    </location>
</feature>
<dbReference type="KEGG" id="kco:BWI95_05490"/>
<dbReference type="InterPro" id="IPR020846">
    <property type="entry name" value="MFS_dom"/>
</dbReference>
<dbReference type="GO" id="GO:0005886">
    <property type="term" value="C:plasma membrane"/>
    <property type="evidence" value="ECO:0007669"/>
    <property type="project" value="UniProtKB-SubCell"/>
</dbReference>
<dbReference type="PANTHER" id="PTHR42718">
    <property type="entry name" value="MAJOR FACILITATOR SUPERFAMILY MULTIDRUG TRANSPORTER MFSC"/>
    <property type="match status" value="1"/>
</dbReference>
<dbReference type="Proteomes" id="UP000187148">
    <property type="component" value="Chromosome"/>
</dbReference>
<feature type="transmembrane region" description="Helical" evidence="7">
    <location>
        <begin position="131"/>
        <end position="153"/>
    </location>
</feature>
<reference evidence="9 10" key="1">
    <citation type="submission" date="2017-01" db="EMBL/GenBank/DDBJ databases">
        <authorList>
            <person name="Cao J.-M."/>
        </authorList>
    </citation>
    <scope>NUCLEOTIDE SEQUENCE [LARGE SCALE GENOMIC DNA]</scope>
    <source>
        <strain evidence="9 10">888-76</strain>
    </source>
</reference>
<evidence type="ECO:0000313" key="9">
    <source>
        <dbReference type="EMBL" id="APZ04546.1"/>
    </source>
</evidence>
<sequence>MRYRNKVAVVYLLGFFLDLINMFIASVAFPAMAESLHASVSALAWVSNGYIAGLTVAILFSALLTRFIGARRLFMLSLLLFSAAGLAAGFASSLGSLIAWRVVQGLGGGLLIPVGQALAWQQFKPHERAKISSAVMLVALLAPACSPAVGGLLVELLGWRWIFFVTLPLALLTLLLAGCWLKEEAKPAVSRRLLDLSLLKNSLLRFAMLIYLCVPGMFIGVSVVGMFYLQRMMGLTPAVTGALMVPWSLASALAISVTGRYFNRLGPRPLVMIGALLQAVGIVMLLLVTPSTPLAMLIVSFALMGAGGSLCSSTAQSCAFLTIDNQAMPDASALWNLNRQLSFFIGATLLAFVLGLLQQVMPPLAAYRGTFTLAAIITLFPLLGALRLDNQYTLQQLKQEQP</sequence>